<dbReference type="GeneID" id="40326057"/>
<dbReference type="RefSeq" id="XP_029241023.1">
    <property type="nucleotide sequence ID" value="XM_029379140.1"/>
</dbReference>
<accession>A0A3R7L808</accession>
<protein>
    <submittedName>
        <fullName evidence="1">Uncharacterized protein</fullName>
    </submittedName>
</protein>
<dbReference type="EMBL" id="MKGL01000046">
    <property type="protein sequence ID" value="RNF09515.1"/>
    <property type="molecule type" value="Genomic_DNA"/>
</dbReference>
<evidence type="ECO:0000313" key="2">
    <source>
        <dbReference type="Proteomes" id="UP000283634"/>
    </source>
</evidence>
<name>A0A3R7L808_TRYRA</name>
<organism evidence="1 2">
    <name type="scientific">Trypanosoma rangeli</name>
    <dbReference type="NCBI Taxonomy" id="5698"/>
    <lineage>
        <taxon>Eukaryota</taxon>
        <taxon>Discoba</taxon>
        <taxon>Euglenozoa</taxon>
        <taxon>Kinetoplastea</taxon>
        <taxon>Metakinetoplastina</taxon>
        <taxon>Trypanosomatida</taxon>
        <taxon>Trypanosomatidae</taxon>
        <taxon>Trypanosoma</taxon>
        <taxon>Herpetosoma</taxon>
    </lineage>
</organism>
<dbReference type="AlphaFoldDB" id="A0A3R7L808"/>
<dbReference type="Proteomes" id="UP000283634">
    <property type="component" value="Unassembled WGS sequence"/>
</dbReference>
<evidence type="ECO:0000313" key="1">
    <source>
        <dbReference type="EMBL" id="RNF09515.1"/>
    </source>
</evidence>
<comment type="caution">
    <text evidence="1">The sequence shown here is derived from an EMBL/GenBank/DDBJ whole genome shotgun (WGS) entry which is preliminary data.</text>
</comment>
<gene>
    <name evidence="1" type="ORF">TraAM80_02124</name>
</gene>
<keyword evidence="2" id="KW-1185">Reference proteome</keyword>
<proteinExistence type="predicted"/>
<sequence length="209" mass="23419">MLPRVDGDRPFFFFPFTDFFLPPEPLGLLPLEDLRPLVVDAREPVRGREPLAVRDNLPRCFEPNDVVVPLLTEEARLVDLDIVVERRFRFPLPLPLDTGECEPVALRPFFKDELRPDNAAAAAAAFLEPPVRLSCLPLMGGNVSSVPRLLLRLFKPPLCFACAEDGVFCCFGTTGVSEVLSDSEPLMKSVGLLSIDWPRPARSLRWLDH</sequence>
<reference evidence="1 2" key="1">
    <citation type="journal article" date="2018" name="BMC Genomics">
        <title>Genomic comparison of Trypanosoma conorhini and Trypanosoma rangeli to Trypanosoma cruzi strains of high and low virulence.</title>
        <authorList>
            <person name="Bradwell K.R."/>
            <person name="Koparde V.N."/>
            <person name="Matveyev A.V."/>
            <person name="Serrano M.G."/>
            <person name="Alves J.M."/>
            <person name="Parikh H."/>
            <person name="Huang B."/>
            <person name="Lee V."/>
            <person name="Espinosa-Alvarez O."/>
            <person name="Ortiz P.A."/>
            <person name="Costa-Martins A.G."/>
            <person name="Teixeira M.M."/>
            <person name="Buck G.A."/>
        </authorList>
    </citation>
    <scope>NUCLEOTIDE SEQUENCE [LARGE SCALE GENOMIC DNA]</scope>
    <source>
        <strain evidence="1 2">AM80</strain>
    </source>
</reference>